<dbReference type="PRINTS" id="PR00315">
    <property type="entry name" value="ELONGATNFCT"/>
</dbReference>
<evidence type="ECO:0000259" key="4">
    <source>
        <dbReference type="PROSITE" id="PS51722"/>
    </source>
</evidence>
<dbReference type="EMBL" id="JBGBPQ010000015">
    <property type="protein sequence ID" value="KAL1510662.1"/>
    <property type="molecule type" value="Genomic_DNA"/>
</dbReference>
<keyword evidence="2" id="KW-0342">GTP-binding</keyword>
<dbReference type="Gene3D" id="3.40.50.300">
    <property type="entry name" value="P-loop containing nucleotide triphosphate hydrolases"/>
    <property type="match status" value="1"/>
</dbReference>
<dbReference type="CDD" id="cd01883">
    <property type="entry name" value="EF1_alpha"/>
    <property type="match status" value="1"/>
</dbReference>
<dbReference type="GO" id="GO:0003924">
    <property type="term" value="F:GTPase activity"/>
    <property type="evidence" value="ECO:0007669"/>
    <property type="project" value="InterPro"/>
</dbReference>
<dbReference type="Pfam" id="PF00009">
    <property type="entry name" value="GTP_EFTU"/>
    <property type="match status" value="1"/>
</dbReference>
<protein>
    <recommendedName>
        <fullName evidence="4">Tr-type G domain-containing protein</fullName>
    </recommendedName>
</protein>
<sequence length="271" mass="30117">MAKSYNARRRDDLAPGATPAGRVECTGLPLPVRPVRFRCHSPFPAQLLPRTTMEHVNLVFVGHVDSGKSTLCGQLLVQSGAVDEREVEKLRAKAKENNRESWWLAYLLDTDDDERARGKTVHVGRAAFEGATRRYVILDAPGHRSYVPNMIAGACQADVAVLMISARKGEFEAGFERGGQTREHMLLCRALGVQHVVVAVNKMDDPTVGWSAERLAECRDGARALLRRYGFRDRELHFVPLSALAGHDASSKSQSLHSRHFTQKFVFLCVT</sequence>
<evidence type="ECO:0000313" key="5">
    <source>
        <dbReference type="EMBL" id="KAL1510662.1"/>
    </source>
</evidence>
<keyword evidence="1" id="KW-0547">Nucleotide-binding</keyword>
<comment type="caution">
    <text evidence="6">The sequence shown here is derived from an EMBL/GenBank/DDBJ whole genome shotgun (WGS) entry which is preliminary data.</text>
</comment>
<evidence type="ECO:0000313" key="7">
    <source>
        <dbReference type="Proteomes" id="UP001515480"/>
    </source>
</evidence>
<dbReference type="AlphaFoldDB" id="A0AB34K0L7"/>
<dbReference type="SUPFAM" id="SSF52540">
    <property type="entry name" value="P-loop containing nucleoside triphosphate hydrolases"/>
    <property type="match status" value="1"/>
</dbReference>
<gene>
    <name evidence="5" type="ORF">AB1Y20_006959</name>
    <name evidence="6" type="ORF">AB1Y20_009539</name>
</gene>
<feature type="domain" description="Tr-type G" evidence="4">
    <location>
        <begin position="53"/>
        <end position="271"/>
    </location>
</feature>
<dbReference type="Proteomes" id="UP001515480">
    <property type="component" value="Unassembled WGS sequence"/>
</dbReference>
<name>A0AB34K0L7_PRYPA</name>
<dbReference type="PANTHER" id="PTHR23115">
    <property type="entry name" value="TRANSLATION FACTOR"/>
    <property type="match status" value="1"/>
</dbReference>
<evidence type="ECO:0000256" key="2">
    <source>
        <dbReference type="ARBA" id="ARBA00023134"/>
    </source>
</evidence>
<dbReference type="InterPro" id="IPR027417">
    <property type="entry name" value="P-loop_NTPase"/>
</dbReference>
<keyword evidence="7" id="KW-1185">Reference proteome</keyword>
<dbReference type="GO" id="GO:0005525">
    <property type="term" value="F:GTP binding"/>
    <property type="evidence" value="ECO:0007669"/>
    <property type="project" value="UniProtKB-KW"/>
</dbReference>
<feature type="region of interest" description="Disordered" evidence="3">
    <location>
        <begin position="1"/>
        <end position="20"/>
    </location>
</feature>
<evidence type="ECO:0000313" key="6">
    <source>
        <dbReference type="EMBL" id="KAL1528179.1"/>
    </source>
</evidence>
<dbReference type="PROSITE" id="PS51722">
    <property type="entry name" value="G_TR_2"/>
    <property type="match status" value="1"/>
</dbReference>
<dbReference type="EMBL" id="JBGBPQ010000002">
    <property type="protein sequence ID" value="KAL1528179.1"/>
    <property type="molecule type" value="Genomic_DNA"/>
</dbReference>
<dbReference type="InterPro" id="IPR050100">
    <property type="entry name" value="TRAFAC_GTPase_members"/>
</dbReference>
<organism evidence="6 7">
    <name type="scientific">Prymnesium parvum</name>
    <name type="common">Toxic golden alga</name>
    <dbReference type="NCBI Taxonomy" id="97485"/>
    <lineage>
        <taxon>Eukaryota</taxon>
        <taxon>Haptista</taxon>
        <taxon>Haptophyta</taxon>
        <taxon>Prymnesiophyceae</taxon>
        <taxon>Prymnesiales</taxon>
        <taxon>Prymnesiaceae</taxon>
        <taxon>Prymnesium</taxon>
    </lineage>
</organism>
<accession>A0AB34K0L7</accession>
<reference evidence="6 7" key="1">
    <citation type="journal article" date="2024" name="Science">
        <title>Giant polyketide synthase enzymes in the biosynthesis of giant marine polyether toxins.</title>
        <authorList>
            <person name="Fallon T.R."/>
            <person name="Shende V.V."/>
            <person name="Wierzbicki I.H."/>
            <person name="Pendleton A.L."/>
            <person name="Watervoot N.F."/>
            <person name="Auber R.P."/>
            <person name="Gonzalez D.J."/>
            <person name="Wisecaver J.H."/>
            <person name="Moore B.S."/>
        </authorList>
    </citation>
    <scope>NUCLEOTIDE SEQUENCE [LARGE SCALE GENOMIC DNA]</scope>
    <source>
        <strain evidence="6 7">12B1</strain>
    </source>
</reference>
<evidence type="ECO:0000256" key="1">
    <source>
        <dbReference type="ARBA" id="ARBA00022741"/>
    </source>
</evidence>
<dbReference type="InterPro" id="IPR000795">
    <property type="entry name" value="T_Tr_GTP-bd_dom"/>
</dbReference>
<proteinExistence type="predicted"/>
<evidence type="ECO:0000256" key="3">
    <source>
        <dbReference type="SAM" id="MobiDB-lite"/>
    </source>
</evidence>